<dbReference type="EMBL" id="CYGV01001811">
    <property type="protein sequence ID" value="CUA77270.1"/>
    <property type="molecule type" value="Genomic_DNA"/>
</dbReference>
<gene>
    <name evidence="2" type="ORF">RSOLAG22IIIB_06612</name>
</gene>
<proteinExistence type="predicted"/>
<reference evidence="2 3" key="1">
    <citation type="submission" date="2015-07" db="EMBL/GenBank/DDBJ databases">
        <authorList>
            <person name="Noorani M."/>
        </authorList>
    </citation>
    <scope>NUCLEOTIDE SEQUENCE [LARGE SCALE GENOMIC DNA]</scope>
    <source>
        <strain evidence="2">BBA 69670</strain>
    </source>
</reference>
<evidence type="ECO:0000313" key="2">
    <source>
        <dbReference type="EMBL" id="CUA77270.1"/>
    </source>
</evidence>
<evidence type="ECO:0000313" key="3">
    <source>
        <dbReference type="Proteomes" id="UP000044841"/>
    </source>
</evidence>
<protein>
    <submittedName>
        <fullName evidence="2">Uncharacterized protein</fullName>
    </submittedName>
</protein>
<feature type="region of interest" description="Disordered" evidence="1">
    <location>
        <begin position="64"/>
        <end position="133"/>
    </location>
</feature>
<accession>A0A0K6GFK2</accession>
<dbReference type="AlphaFoldDB" id="A0A0K6GFK2"/>
<sequence length="151" mass="16963">MVRRFPQDQRDKMSRAFIAAGRKRPNRTVMQGFADEFGYTLDQINEHFKYLIKKNKKARVMGDNSSGNFRHYHLSTSHPSALEHSSHSPTPSSVGSFETLPPSHQTDAAQPSHPEDTSPNAALESEIDSKTEDDKIAASMMEQYICLPESP</sequence>
<dbReference type="Proteomes" id="UP000044841">
    <property type="component" value="Unassembled WGS sequence"/>
</dbReference>
<name>A0A0K6GFK2_9AGAM</name>
<organism evidence="2 3">
    <name type="scientific">Rhizoctonia solani</name>
    <dbReference type="NCBI Taxonomy" id="456999"/>
    <lineage>
        <taxon>Eukaryota</taxon>
        <taxon>Fungi</taxon>
        <taxon>Dikarya</taxon>
        <taxon>Basidiomycota</taxon>
        <taxon>Agaricomycotina</taxon>
        <taxon>Agaricomycetes</taxon>
        <taxon>Cantharellales</taxon>
        <taxon>Ceratobasidiaceae</taxon>
        <taxon>Rhizoctonia</taxon>
    </lineage>
</organism>
<keyword evidence="3" id="KW-1185">Reference proteome</keyword>
<feature type="compositionally biased region" description="Polar residues" evidence="1">
    <location>
        <begin position="64"/>
        <end position="79"/>
    </location>
</feature>
<evidence type="ECO:0000256" key="1">
    <source>
        <dbReference type="SAM" id="MobiDB-lite"/>
    </source>
</evidence>